<dbReference type="EMBL" id="MU006221">
    <property type="protein sequence ID" value="KAF2829354.1"/>
    <property type="molecule type" value="Genomic_DNA"/>
</dbReference>
<dbReference type="OrthoDB" id="9975959at2759"/>
<proteinExistence type="predicted"/>
<dbReference type="SUPFAM" id="SSF56219">
    <property type="entry name" value="DNase I-like"/>
    <property type="match status" value="1"/>
</dbReference>
<protein>
    <submittedName>
        <fullName evidence="1">Uncharacterized protein</fullName>
    </submittedName>
</protein>
<keyword evidence="2" id="KW-1185">Reference proteome</keyword>
<reference evidence="1" key="1">
    <citation type="journal article" date="2020" name="Stud. Mycol.">
        <title>101 Dothideomycetes genomes: a test case for predicting lifestyles and emergence of pathogens.</title>
        <authorList>
            <person name="Haridas S."/>
            <person name="Albert R."/>
            <person name="Binder M."/>
            <person name="Bloem J."/>
            <person name="Labutti K."/>
            <person name="Salamov A."/>
            <person name="Andreopoulos B."/>
            <person name="Baker S."/>
            <person name="Barry K."/>
            <person name="Bills G."/>
            <person name="Bluhm B."/>
            <person name="Cannon C."/>
            <person name="Castanera R."/>
            <person name="Culley D."/>
            <person name="Daum C."/>
            <person name="Ezra D."/>
            <person name="Gonzalez J."/>
            <person name="Henrissat B."/>
            <person name="Kuo A."/>
            <person name="Liang C."/>
            <person name="Lipzen A."/>
            <person name="Lutzoni F."/>
            <person name="Magnuson J."/>
            <person name="Mondo S."/>
            <person name="Nolan M."/>
            <person name="Ohm R."/>
            <person name="Pangilinan J."/>
            <person name="Park H.-J."/>
            <person name="Ramirez L."/>
            <person name="Alfaro M."/>
            <person name="Sun H."/>
            <person name="Tritt A."/>
            <person name="Yoshinaga Y."/>
            <person name="Zwiers L.-H."/>
            <person name="Turgeon B."/>
            <person name="Goodwin S."/>
            <person name="Spatafora J."/>
            <person name="Crous P."/>
            <person name="Grigoriev I."/>
        </authorList>
    </citation>
    <scope>NUCLEOTIDE SEQUENCE</scope>
    <source>
        <strain evidence="1">CBS 113818</strain>
    </source>
</reference>
<accession>A0A6A7A958</accession>
<evidence type="ECO:0000313" key="2">
    <source>
        <dbReference type="Proteomes" id="UP000799424"/>
    </source>
</evidence>
<dbReference type="Gene3D" id="3.60.10.10">
    <property type="entry name" value="Endonuclease/exonuclease/phosphatase"/>
    <property type="match status" value="1"/>
</dbReference>
<dbReference type="Proteomes" id="UP000799424">
    <property type="component" value="Unassembled WGS sequence"/>
</dbReference>
<sequence>MGRDVLVVDVAINSASINGKQQALRLCTTHLDGGYIQFKRLGQLSRVSDILRDQSVLEYKVVAGIVGGDMNPSNNSEETIHEHPLVNLKDVRYDVPPPPTPVLEPLQRDTADRWACGNTWGYQPRKGGRRKDRIMYLGELDTVALDEPQDTNGRVGRFGMGLKTKVKAWETWHGRIRVDRGEWKEENVVHHWPEVQVWRI</sequence>
<name>A0A6A7A958_9PLEO</name>
<dbReference type="AlphaFoldDB" id="A0A6A7A958"/>
<dbReference type="InterPro" id="IPR036691">
    <property type="entry name" value="Endo/exonu/phosph_ase_sf"/>
</dbReference>
<organism evidence="1 2">
    <name type="scientific">Ophiobolus disseminans</name>
    <dbReference type="NCBI Taxonomy" id="1469910"/>
    <lineage>
        <taxon>Eukaryota</taxon>
        <taxon>Fungi</taxon>
        <taxon>Dikarya</taxon>
        <taxon>Ascomycota</taxon>
        <taxon>Pezizomycotina</taxon>
        <taxon>Dothideomycetes</taxon>
        <taxon>Pleosporomycetidae</taxon>
        <taxon>Pleosporales</taxon>
        <taxon>Pleosporineae</taxon>
        <taxon>Phaeosphaeriaceae</taxon>
        <taxon>Ophiobolus</taxon>
    </lineage>
</organism>
<gene>
    <name evidence="1" type="ORF">CC86DRAFT_437110</name>
</gene>
<evidence type="ECO:0000313" key="1">
    <source>
        <dbReference type="EMBL" id="KAF2829354.1"/>
    </source>
</evidence>